<evidence type="ECO:0000313" key="1">
    <source>
        <dbReference type="EMBL" id="GJT14587.1"/>
    </source>
</evidence>
<comment type="caution">
    <text evidence="1">The sequence shown here is derived from an EMBL/GenBank/DDBJ whole genome shotgun (WGS) entry which is preliminary data.</text>
</comment>
<name>A0ABQ5BL91_9ASTR</name>
<gene>
    <name evidence="1" type="ORF">Tco_0861629</name>
</gene>
<keyword evidence="2" id="KW-1185">Reference proteome</keyword>
<proteinExistence type="predicted"/>
<reference evidence="1" key="2">
    <citation type="submission" date="2022-01" db="EMBL/GenBank/DDBJ databases">
        <authorList>
            <person name="Yamashiro T."/>
            <person name="Shiraishi A."/>
            <person name="Satake H."/>
            <person name="Nakayama K."/>
        </authorList>
    </citation>
    <scope>NUCLEOTIDE SEQUENCE</scope>
</reference>
<accession>A0ABQ5BL91</accession>
<dbReference type="EMBL" id="BQNB010013325">
    <property type="protein sequence ID" value="GJT14587.1"/>
    <property type="molecule type" value="Genomic_DNA"/>
</dbReference>
<dbReference type="Proteomes" id="UP001151760">
    <property type="component" value="Unassembled WGS sequence"/>
</dbReference>
<organism evidence="1 2">
    <name type="scientific">Tanacetum coccineum</name>
    <dbReference type="NCBI Taxonomy" id="301880"/>
    <lineage>
        <taxon>Eukaryota</taxon>
        <taxon>Viridiplantae</taxon>
        <taxon>Streptophyta</taxon>
        <taxon>Embryophyta</taxon>
        <taxon>Tracheophyta</taxon>
        <taxon>Spermatophyta</taxon>
        <taxon>Magnoliopsida</taxon>
        <taxon>eudicotyledons</taxon>
        <taxon>Gunneridae</taxon>
        <taxon>Pentapetalae</taxon>
        <taxon>asterids</taxon>
        <taxon>campanulids</taxon>
        <taxon>Asterales</taxon>
        <taxon>Asteraceae</taxon>
        <taxon>Asteroideae</taxon>
        <taxon>Anthemideae</taxon>
        <taxon>Anthemidinae</taxon>
        <taxon>Tanacetum</taxon>
    </lineage>
</organism>
<reference evidence="1" key="1">
    <citation type="journal article" date="2022" name="Int. J. Mol. Sci.">
        <title>Draft Genome of Tanacetum Coccineum: Genomic Comparison of Closely Related Tanacetum-Family Plants.</title>
        <authorList>
            <person name="Yamashiro T."/>
            <person name="Shiraishi A."/>
            <person name="Nakayama K."/>
            <person name="Satake H."/>
        </authorList>
    </citation>
    <scope>NUCLEOTIDE SEQUENCE</scope>
</reference>
<protein>
    <submittedName>
        <fullName evidence="1">Uncharacterized protein</fullName>
    </submittedName>
</protein>
<sequence length="93" mass="10454">MKVLFDQSLKKEESLLGLLRDLCCFLRLSLSKKRRLAAELEGLGQDLDVLRELERMKEIVARDAGTLAELEQLLARVHVGVGLKKGYVAEGLF</sequence>
<evidence type="ECO:0000313" key="2">
    <source>
        <dbReference type="Proteomes" id="UP001151760"/>
    </source>
</evidence>